<dbReference type="OrthoDB" id="603275at2"/>
<dbReference type="AlphaFoldDB" id="A0A2W7RXU8"/>
<reference evidence="2 3" key="1">
    <citation type="submission" date="2018-06" db="EMBL/GenBank/DDBJ databases">
        <title>Genomic Encyclopedia of Archaeal and Bacterial Type Strains, Phase II (KMG-II): from individual species to whole genera.</title>
        <authorList>
            <person name="Goeker M."/>
        </authorList>
    </citation>
    <scope>NUCLEOTIDE SEQUENCE [LARGE SCALE GENOMIC DNA]</scope>
    <source>
        <strain evidence="2 3">DSM 23241</strain>
    </source>
</reference>
<dbReference type="SUPFAM" id="SSF49464">
    <property type="entry name" value="Carboxypeptidase regulatory domain-like"/>
    <property type="match status" value="1"/>
</dbReference>
<evidence type="ECO:0000313" key="3">
    <source>
        <dbReference type="Proteomes" id="UP000249720"/>
    </source>
</evidence>
<feature type="chain" id="PRO_5015900358" description="Carboxypeptidase family protein" evidence="1">
    <location>
        <begin position="23"/>
        <end position="894"/>
    </location>
</feature>
<accession>A0A2W7RXU8</accession>
<comment type="caution">
    <text evidence="2">The sequence shown here is derived from an EMBL/GenBank/DDBJ whole genome shotgun (WGS) entry which is preliminary data.</text>
</comment>
<name>A0A2W7RXU8_9BACT</name>
<evidence type="ECO:0008006" key="4">
    <source>
        <dbReference type="Google" id="ProtNLM"/>
    </source>
</evidence>
<dbReference type="Proteomes" id="UP000249720">
    <property type="component" value="Unassembled WGS sequence"/>
</dbReference>
<dbReference type="InterPro" id="IPR008969">
    <property type="entry name" value="CarboxyPept-like_regulatory"/>
</dbReference>
<organism evidence="2 3">
    <name type="scientific">Hydrotalea sandarakina</name>
    <dbReference type="NCBI Taxonomy" id="1004304"/>
    <lineage>
        <taxon>Bacteria</taxon>
        <taxon>Pseudomonadati</taxon>
        <taxon>Bacteroidota</taxon>
        <taxon>Chitinophagia</taxon>
        <taxon>Chitinophagales</taxon>
        <taxon>Chitinophagaceae</taxon>
        <taxon>Hydrotalea</taxon>
    </lineage>
</organism>
<evidence type="ECO:0000256" key="1">
    <source>
        <dbReference type="SAM" id="SignalP"/>
    </source>
</evidence>
<evidence type="ECO:0000313" key="2">
    <source>
        <dbReference type="EMBL" id="PZX59419.1"/>
    </source>
</evidence>
<protein>
    <recommendedName>
        <fullName evidence="4">Carboxypeptidase family protein</fullName>
    </recommendedName>
</protein>
<dbReference type="RefSeq" id="WP_146250557.1">
    <property type="nucleotide sequence ID" value="NZ_QKZV01000018.1"/>
</dbReference>
<sequence>MHIAKHIMYSVLCFFLYSALQAQTTIQGKVVDAAHQKPIVGANVLLLEKNTKIILQFAITDTAGSFNISDTSMGRNDSLLVEITALHFQQQVVPVNYFQMHKAFALQPVDAELPPVTVKNRFPFIIQNNDTLTYRIKDFQQKDDRTIGDVIKKLPGMEVNANGKIFYNGKAITNFYIDGDNLLDDRYNVATNNIAADMVEKLQVIEHDEPIKVLQKNKLSNRVSLNVALKDKAKIKPIQQAEIGAGYRNIYDLKFSRLNLSNRNKAIQTFAANNSGNNISTDIVAHNNFSWINDINDVNTYFLLDQNYVTPPLEERRYLLNNGMMLNTNHLWKTKNNIQIRCNGYYWNQQQTQQYTNASAYFLRADTIQYITNQYNVVNTAGQWLNLQWVNNNQKFYASDQLFLSGEQNTIQTQLSINKIASAQLLQQNNFSLTNRLYVIKPMLKKGIIEFTAIQTYRQKPESLQLNPAVQDSIFPVNGSSVYNALQTIKNPSFLSYQTLLYRLTGRHILQSFQLTAAGFWQQLNSAIAIMPYNNMPFVYDSSVNQIHWNQYQFFGSYQVNWIRNRYSVSFSLPFNYQILQFKNSIVYTSDTLNRNLYFNPYAQFTLKVGQEGDVKLSLRNNTQSAQLSDLFPGIIIRNYFTLQNNTIPFGEKQQQSISVQFNNKRSIKILFYHVGIDYSRQENNFIVNTTLLQNFQKVSHLPYVNTIRQFQMNAGISQYIFPIKTTLSLSGSWQNGNWLQLVNDSLNAYQNHSWQVKLTAYKKLKQAWAFDYTCNLNGSISKGLAALSAYRLSQFSWQQNGSIHCFILKKTDCTVKAESYFFHNNNSADTHSLFLDFIIQKNVVALKAQLSLAVYNLLNNANFGVYSVNGNMLANSFYALRQRMLLLKVTFGL</sequence>
<gene>
    <name evidence="2" type="ORF">LX80_02844</name>
</gene>
<proteinExistence type="predicted"/>
<keyword evidence="3" id="KW-1185">Reference proteome</keyword>
<dbReference type="EMBL" id="QKZV01000018">
    <property type="protein sequence ID" value="PZX59419.1"/>
    <property type="molecule type" value="Genomic_DNA"/>
</dbReference>
<keyword evidence="1" id="KW-0732">Signal</keyword>
<feature type="signal peptide" evidence="1">
    <location>
        <begin position="1"/>
        <end position="22"/>
    </location>
</feature>